<name>A0A9P6ZQL7_9AGAM</name>
<sequence length="141" mass="16305">MQCAIQLCTLEWKLHYAQANNTLKDIWNLLRLHSHLYKFKDSHIVGQAANTRARSKISKADDKINMAAECYEVAKAALANLAQILNEDQTWMEVFKPLNRSKDLKALKDMWGKETEGTQHLSWIWKTPGVSGEHQSWPARW</sequence>
<keyword evidence="2" id="KW-1185">Reference proteome</keyword>
<dbReference type="OrthoDB" id="3257338at2759"/>
<protein>
    <submittedName>
        <fullName evidence="1">Uncharacterized protein</fullName>
    </submittedName>
</protein>
<dbReference type="EMBL" id="JABBWD010000038">
    <property type="protein sequence ID" value="KAG1774892.1"/>
    <property type="molecule type" value="Genomic_DNA"/>
</dbReference>
<gene>
    <name evidence="1" type="ORF">EV702DRAFT_974206</name>
</gene>
<comment type="caution">
    <text evidence="1">The sequence shown here is derived from an EMBL/GenBank/DDBJ whole genome shotgun (WGS) entry which is preliminary data.</text>
</comment>
<dbReference type="Proteomes" id="UP000714275">
    <property type="component" value="Unassembled WGS sequence"/>
</dbReference>
<reference evidence="1" key="1">
    <citation type="journal article" date="2020" name="New Phytol.">
        <title>Comparative genomics reveals dynamic genome evolution in host specialist ectomycorrhizal fungi.</title>
        <authorList>
            <person name="Lofgren L.A."/>
            <person name="Nguyen N.H."/>
            <person name="Vilgalys R."/>
            <person name="Ruytinx J."/>
            <person name="Liao H.L."/>
            <person name="Branco S."/>
            <person name="Kuo A."/>
            <person name="LaButti K."/>
            <person name="Lipzen A."/>
            <person name="Andreopoulos W."/>
            <person name="Pangilinan J."/>
            <person name="Riley R."/>
            <person name="Hundley H."/>
            <person name="Na H."/>
            <person name="Barry K."/>
            <person name="Grigoriev I.V."/>
            <person name="Stajich J.E."/>
            <person name="Kennedy P.G."/>
        </authorList>
    </citation>
    <scope>NUCLEOTIDE SEQUENCE</scope>
    <source>
        <strain evidence="1">DOB743</strain>
    </source>
</reference>
<proteinExistence type="predicted"/>
<organism evidence="1 2">
    <name type="scientific">Suillus placidus</name>
    <dbReference type="NCBI Taxonomy" id="48579"/>
    <lineage>
        <taxon>Eukaryota</taxon>
        <taxon>Fungi</taxon>
        <taxon>Dikarya</taxon>
        <taxon>Basidiomycota</taxon>
        <taxon>Agaricomycotina</taxon>
        <taxon>Agaricomycetes</taxon>
        <taxon>Agaricomycetidae</taxon>
        <taxon>Boletales</taxon>
        <taxon>Suillineae</taxon>
        <taxon>Suillaceae</taxon>
        <taxon>Suillus</taxon>
    </lineage>
</organism>
<evidence type="ECO:0000313" key="2">
    <source>
        <dbReference type="Proteomes" id="UP000714275"/>
    </source>
</evidence>
<dbReference type="AlphaFoldDB" id="A0A9P6ZQL7"/>
<evidence type="ECO:0000313" key="1">
    <source>
        <dbReference type="EMBL" id="KAG1774892.1"/>
    </source>
</evidence>
<accession>A0A9P6ZQL7</accession>